<dbReference type="EMBL" id="FOSL01000004">
    <property type="protein sequence ID" value="SFK25547.1"/>
    <property type="molecule type" value="Genomic_DNA"/>
</dbReference>
<dbReference type="AlphaFoldDB" id="A0A1I3Y0U5"/>
<keyword evidence="3" id="KW-1185">Reference proteome</keyword>
<sequence>MSWTNGYGLRGGAAILGLIALASAPAFAHHGWSWTEDGFFELKGVIAEIYIGNPHATLDVDAEGEIWRVELAPPSRTIAAGFTEAVAKKGDEVTAIGNRSKDETEKRMKAVRIIVGGKTYDVYPDRVPSN</sequence>
<accession>A0A1I3Y0U5</accession>
<organism evidence="2 3">
    <name type="scientific">Neomesorhizobium albiziae</name>
    <dbReference type="NCBI Taxonomy" id="335020"/>
    <lineage>
        <taxon>Bacteria</taxon>
        <taxon>Pseudomonadati</taxon>
        <taxon>Pseudomonadota</taxon>
        <taxon>Alphaproteobacteria</taxon>
        <taxon>Hyphomicrobiales</taxon>
        <taxon>Phyllobacteriaceae</taxon>
        <taxon>Neomesorhizobium</taxon>
    </lineage>
</organism>
<proteinExistence type="predicted"/>
<feature type="signal peptide" evidence="1">
    <location>
        <begin position="1"/>
        <end position="28"/>
    </location>
</feature>
<reference evidence="2 3" key="1">
    <citation type="submission" date="2016-10" db="EMBL/GenBank/DDBJ databases">
        <authorList>
            <person name="Varghese N."/>
            <person name="Submissions S."/>
        </authorList>
    </citation>
    <scope>NUCLEOTIDE SEQUENCE [LARGE SCALE GENOMIC DNA]</scope>
    <source>
        <strain evidence="2 3">DSM 21822</strain>
    </source>
</reference>
<dbReference type="InterPro" id="IPR046150">
    <property type="entry name" value="DUF6152"/>
</dbReference>
<gene>
    <name evidence="2" type="ORF">SAMN04488498_104121</name>
</gene>
<evidence type="ECO:0000313" key="3">
    <source>
        <dbReference type="Proteomes" id="UP000323300"/>
    </source>
</evidence>
<dbReference type="RefSeq" id="WP_188130375.1">
    <property type="nucleotide sequence ID" value="NZ_BSPE01000007.1"/>
</dbReference>
<evidence type="ECO:0000313" key="2">
    <source>
        <dbReference type="EMBL" id="SFK25547.1"/>
    </source>
</evidence>
<keyword evidence="1" id="KW-0732">Signal</keyword>
<name>A0A1I3Y0U5_9HYPH</name>
<evidence type="ECO:0008006" key="4">
    <source>
        <dbReference type="Google" id="ProtNLM"/>
    </source>
</evidence>
<dbReference type="Pfam" id="PF19649">
    <property type="entry name" value="DUF6152"/>
    <property type="match status" value="1"/>
</dbReference>
<evidence type="ECO:0000256" key="1">
    <source>
        <dbReference type="SAM" id="SignalP"/>
    </source>
</evidence>
<dbReference type="Proteomes" id="UP000323300">
    <property type="component" value="Unassembled WGS sequence"/>
</dbReference>
<protein>
    <recommendedName>
        <fullName evidence="4">DUF5666 domain-containing protein</fullName>
    </recommendedName>
</protein>
<feature type="chain" id="PRO_5009302393" description="DUF5666 domain-containing protein" evidence="1">
    <location>
        <begin position="29"/>
        <end position="130"/>
    </location>
</feature>